<feature type="region of interest" description="Disordered" evidence="1">
    <location>
        <begin position="690"/>
        <end position="812"/>
    </location>
</feature>
<sequence length="812" mass="93040">MNFAAATTAAATTRRAPATRRAAAASKAANNTPEFLEKSMIGITPNGANMIYSAPYGYVALVSDNEYKIIKLANKYHIPTLRKIYELNVKDDTTSQNPIIRKGLPRTVIGPGNFFIDKLFTFYDKGEYTWTMGVLPHGETVPSSAIKYTETNNTSTGYSSQIISIKFNKSDTWLTKTTSNIQTPNNYVHINNRQDSFFNWSPDMSSTDFEDFQEKDVGNKKTLYGSFYLNWTDNLKKLISQEGKNFINIFETAINEKLISRNSIPIENYAFIWQRKLGIQHKDSSLCEYLTKIEEKSAAVFATEGTSSGFQNTTLPDMLGRIVHMVFIFNNDNFWKWSTGNISRINYGFLIYQIYLTILGFYEMDFVLDKKTVPKYKFSIKQSVINSILCQNNCILSSLPLYKSGQNNNIWNGQSFYYKLLSNLRSSVGNVESFQIITQDTVDRFSPKSNASNKRNDILWTFISHGEMIVNLCKKSPGNTIENTVAEAQQYANQFSSPVTILGDTHHIAVFNCTPWFLYFNENNGYTSQHTSKAIKQLTLSKIAKSSRNNKIREKKLYLDKIIELLLNLRNGPNPSDDFFSRTPDLRTENLQQLAEMDETDIDPNNAKGKLNMMLRMEQTASDTYYTKNKDFRSTIKNLIESHDEEENASKKKKIRKNILKKLKQNGITDITSWAKNEICKKAELHSISERKKARTKRLSRRPSRSMRSKSISEKIISNKSKRAATRKNVLTENRASTQMNLSPIEEEDIVMAKGKREKKRKGKQKKKTKGKQKKKTKGKQKKKTKGKQNKKTKGKQNKKKRGGKRTRKNKR</sequence>
<reference evidence="2" key="1">
    <citation type="journal article" date="2020" name="Nature">
        <title>Giant virus diversity and host interactions through global metagenomics.</title>
        <authorList>
            <person name="Schulz F."/>
            <person name="Roux S."/>
            <person name="Paez-Espino D."/>
            <person name="Jungbluth S."/>
            <person name="Walsh D.A."/>
            <person name="Denef V.J."/>
            <person name="McMahon K.D."/>
            <person name="Konstantinidis K.T."/>
            <person name="Eloe-Fadrosh E.A."/>
            <person name="Kyrpides N.C."/>
            <person name="Woyke T."/>
        </authorList>
    </citation>
    <scope>NUCLEOTIDE SEQUENCE</scope>
    <source>
        <strain evidence="2">GVMAG-S-1017745-26</strain>
    </source>
</reference>
<protein>
    <submittedName>
        <fullName evidence="2">Uncharacterized protein</fullName>
    </submittedName>
</protein>
<organism evidence="2">
    <name type="scientific">viral metagenome</name>
    <dbReference type="NCBI Taxonomy" id="1070528"/>
    <lineage>
        <taxon>unclassified sequences</taxon>
        <taxon>metagenomes</taxon>
        <taxon>organismal metagenomes</taxon>
    </lineage>
</organism>
<feature type="region of interest" description="Disordered" evidence="1">
    <location>
        <begin position="1"/>
        <end position="20"/>
    </location>
</feature>
<dbReference type="EMBL" id="MN740585">
    <property type="protein sequence ID" value="QHU35278.1"/>
    <property type="molecule type" value="Genomic_DNA"/>
</dbReference>
<accession>A0A6C0LZ17</accession>
<feature type="compositionally biased region" description="Basic residues" evidence="1">
    <location>
        <begin position="692"/>
        <end position="708"/>
    </location>
</feature>
<evidence type="ECO:0000313" key="2">
    <source>
        <dbReference type="EMBL" id="QHU35278.1"/>
    </source>
</evidence>
<name>A0A6C0LZ17_9ZZZZ</name>
<dbReference type="AlphaFoldDB" id="A0A6C0LZ17"/>
<evidence type="ECO:0000256" key="1">
    <source>
        <dbReference type="SAM" id="MobiDB-lite"/>
    </source>
</evidence>
<feature type="compositionally biased region" description="Basic residues" evidence="1">
    <location>
        <begin position="754"/>
        <end position="812"/>
    </location>
</feature>
<proteinExistence type="predicted"/>
<feature type="compositionally biased region" description="Polar residues" evidence="1">
    <location>
        <begin position="729"/>
        <end position="742"/>
    </location>
</feature>